<keyword evidence="1" id="KW-0238">DNA-binding</keyword>
<dbReference type="InterPro" id="IPR010982">
    <property type="entry name" value="Lambda_DNA-bd_dom_sf"/>
</dbReference>
<dbReference type="PANTHER" id="PTHR46558:SF15">
    <property type="entry name" value="HELIX-TURN-HELIX DOMAIN PROTEIN"/>
    <property type="match status" value="1"/>
</dbReference>
<keyword evidence="5" id="KW-1185">Reference proteome</keyword>
<keyword evidence="2" id="KW-0472">Membrane</keyword>
<evidence type="ECO:0000313" key="4">
    <source>
        <dbReference type="EMBL" id="KIS03835.1"/>
    </source>
</evidence>
<dbReference type="OrthoDB" id="9805856at2"/>
<dbReference type="PATRIC" id="fig|1335616.4.peg.577"/>
<dbReference type="SMART" id="SM00530">
    <property type="entry name" value="HTH_XRE"/>
    <property type="match status" value="1"/>
</dbReference>
<dbReference type="RefSeq" id="WP_044010287.1">
    <property type="nucleotide sequence ID" value="NZ_AWTT01000009.1"/>
</dbReference>
<dbReference type="CDD" id="cd00093">
    <property type="entry name" value="HTH_XRE"/>
    <property type="match status" value="1"/>
</dbReference>
<organism evidence="4 5">
    <name type="scientific">Paucilactobacillus wasatchensis</name>
    <dbReference type="NCBI Taxonomy" id="1335616"/>
    <lineage>
        <taxon>Bacteria</taxon>
        <taxon>Bacillati</taxon>
        <taxon>Bacillota</taxon>
        <taxon>Bacilli</taxon>
        <taxon>Lactobacillales</taxon>
        <taxon>Lactobacillaceae</taxon>
        <taxon>Paucilactobacillus</taxon>
    </lineage>
</organism>
<keyword evidence="2" id="KW-0812">Transmembrane</keyword>
<feature type="transmembrane region" description="Helical" evidence="2">
    <location>
        <begin position="144"/>
        <end position="167"/>
    </location>
</feature>
<dbReference type="Gene3D" id="1.10.260.40">
    <property type="entry name" value="lambda repressor-like DNA-binding domains"/>
    <property type="match status" value="1"/>
</dbReference>
<dbReference type="EMBL" id="AWTT01000009">
    <property type="protein sequence ID" value="KIS03835.1"/>
    <property type="molecule type" value="Genomic_DNA"/>
</dbReference>
<comment type="caution">
    <text evidence="4">The sequence shown here is derived from an EMBL/GenBank/DDBJ whole genome shotgun (WGS) entry which is preliminary data.</text>
</comment>
<dbReference type="InterPro" id="IPR001387">
    <property type="entry name" value="Cro/C1-type_HTH"/>
</dbReference>
<protein>
    <submittedName>
        <fullName evidence="4">Transcriptional regulator, XRE family</fullName>
    </submittedName>
</protein>
<evidence type="ECO:0000256" key="1">
    <source>
        <dbReference type="ARBA" id="ARBA00023125"/>
    </source>
</evidence>
<dbReference type="AlphaFoldDB" id="A0A0D1A7H8"/>
<feature type="domain" description="HTH cro/C1-type" evidence="3">
    <location>
        <begin position="7"/>
        <end position="61"/>
    </location>
</feature>
<accession>A0A0D1A7H8</accession>
<feature type="transmembrane region" description="Helical" evidence="2">
    <location>
        <begin position="86"/>
        <end position="106"/>
    </location>
</feature>
<evidence type="ECO:0000313" key="5">
    <source>
        <dbReference type="Proteomes" id="UP000032279"/>
    </source>
</evidence>
<dbReference type="STRING" id="1335616.WDC_0576"/>
<feature type="transmembrane region" description="Helical" evidence="2">
    <location>
        <begin position="112"/>
        <end position="132"/>
    </location>
</feature>
<keyword evidence="2" id="KW-1133">Transmembrane helix</keyword>
<dbReference type="PROSITE" id="PS50943">
    <property type="entry name" value="HTH_CROC1"/>
    <property type="match status" value="1"/>
</dbReference>
<gene>
    <name evidence="4" type="ORF">WDC_0576</name>
</gene>
<evidence type="ECO:0000256" key="2">
    <source>
        <dbReference type="SAM" id="Phobius"/>
    </source>
</evidence>
<dbReference type="Pfam" id="PF01381">
    <property type="entry name" value="HTH_3"/>
    <property type="match status" value="1"/>
</dbReference>
<dbReference type="Proteomes" id="UP000032279">
    <property type="component" value="Unassembled WGS sequence"/>
</dbReference>
<dbReference type="PANTHER" id="PTHR46558">
    <property type="entry name" value="TRACRIPTIONAL REGULATORY PROTEIN-RELATED-RELATED"/>
    <property type="match status" value="1"/>
</dbReference>
<proteinExistence type="predicted"/>
<name>A0A0D1A7H8_9LACO</name>
<reference evidence="4 5" key="1">
    <citation type="submission" date="2013-08" db="EMBL/GenBank/DDBJ databases">
        <title>Lactobacillus wasatchii sp. WDC04, a late gas producing bacteria isolated from aged chedder cheese.</title>
        <authorList>
            <person name="Oberg C.J."/>
            <person name="Culumber M."/>
            <person name="McMahon D.J."/>
            <person name="Broadbent J.R."/>
            <person name="Oberg T.S."/>
            <person name="Ortaki F."/>
        </authorList>
    </citation>
    <scope>NUCLEOTIDE SEQUENCE [LARGE SCALE GENOMIC DNA]</scope>
    <source>
        <strain evidence="4 5">WDC04</strain>
    </source>
</reference>
<dbReference type="GO" id="GO:0003677">
    <property type="term" value="F:DNA binding"/>
    <property type="evidence" value="ECO:0007669"/>
    <property type="project" value="UniProtKB-KW"/>
</dbReference>
<evidence type="ECO:0000259" key="3">
    <source>
        <dbReference type="PROSITE" id="PS50943"/>
    </source>
</evidence>
<sequence length="185" mass="20696">MKIGKQIQTYREQRGLSQNELADKLHISRQSISKWEGGVSLPTFANVVAISNLFNISIDDLVRGDMSLMNSLTANNKEPLSRVFKIIAGGFILGFAIYFVLLGIGIKESTFVDWSSLPAFILFIWLLFTINWRQLNRSMSSKTVILGILFLALILVPNIFDSISAMINASVDAVKGYQEGYHSFK</sequence>
<dbReference type="SUPFAM" id="SSF47413">
    <property type="entry name" value="lambda repressor-like DNA-binding domains"/>
    <property type="match status" value="1"/>
</dbReference>